<feature type="signal peptide" evidence="4">
    <location>
        <begin position="1"/>
        <end position="24"/>
    </location>
</feature>
<dbReference type="Gene3D" id="2.40.480.10">
    <property type="entry name" value="Allene oxide cyclase-like"/>
    <property type="match status" value="1"/>
</dbReference>
<accession>A0A6I9QPB1</accession>
<dbReference type="FunCoup" id="A0A6I9QPB1">
    <property type="interactions" value="1"/>
</dbReference>
<dbReference type="KEGG" id="egu:105038508"/>
<dbReference type="PANTHER" id="PTHR21495">
    <property type="entry name" value="NUCLEOPORIN-RELATED"/>
    <property type="match status" value="1"/>
</dbReference>
<sequence length="175" mass="18723">MAPATSPISLFLLLSLAIMASSVATTEKQTHLHFYMHDDYSGPNPSAIKVVSGPASNQSGPRHFGDMVVLDNLLTEGPDPASKPVGRAQGFGARVSHNGLVSQLCLTVVLEEGEHKGSTITAVGRIPIDLPVREYPVVGGSGHFRLARGYVSSRSYEYNLATGGIIEIDMFVMHY</sequence>
<keyword evidence="3 4" id="KW-0964">Secreted</keyword>
<organism evidence="5 6">
    <name type="scientific">Elaeis guineensis var. tenera</name>
    <name type="common">Oil palm</name>
    <dbReference type="NCBI Taxonomy" id="51953"/>
    <lineage>
        <taxon>Eukaryota</taxon>
        <taxon>Viridiplantae</taxon>
        <taxon>Streptophyta</taxon>
        <taxon>Embryophyta</taxon>
        <taxon>Tracheophyta</taxon>
        <taxon>Spermatophyta</taxon>
        <taxon>Magnoliopsida</taxon>
        <taxon>Liliopsida</taxon>
        <taxon>Arecaceae</taxon>
        <taxon>Arecoideae</taxon>
        <taxon>Cocoseae</taxon>
        <taxon>Elaeidinae</taxon>
        <taxon>Elaeis</taxon>
    </lineage>
</organism>
<dbReference type="AlphaFoldDB" id="A0A6I9QPB1"/>
<dbReference type="OrthoDB" id="618087at2759"/>
<proteinExistence type="inferred from homology"/>
<evidence type="ECO:0000256" key="2">
    <source>
        <dbReference type="ARBA" id="ARBA00011738"/>
    </source>
</evidence>
<dbReference type="InterPro" id="IPR044859">
    <property type="entry name" value="Allene_oxi_cyc_Dirigent"/>
</dbReference>
<evidence type="ECO:0000256" key="4">
    <source>
        <dbReference type="RuleBase" id="RU363099"/>
    </source>
</evidence>
<keyword evidence="4" id="KW-0732">Signal</keyword>
<keyword evidence="4" id="KW-0052">Apoplast</keyword>
<comment type="similarity">
    <text evidence="1 4">Belongs to the plant dirigent protein family.</text>
</comment>
<reference evidence="6" key="1">
    <citation type="submission" date="2025-08" db="UniProtKB">
        <authorList>
            <consortium name="RefSeq"/>
        </authorList>
    </citation>
    <scope>IDENTIFICATION</scope>
</reference>
<evidence type="ECO:0000256" key="1">
    <source>
        <dbReference type="ARBA" id="ARBA00010746"/>
    </source>
</evidence>
<dbReference type="GeneID" id="105038508"/>
<evidence type="ECO:0000313" key="6">
    <source>
        <dbReference type="RefSeq" id="XP_010912634.1"/>
    </source>
</evidence>
<dbReference type="Pfam" id="PF03018">
    <property type="entry name" value="Dirigent"/>
    <property type="match status" value="1"/>
</dbReference>
<dbReference type="InterPro" id="IPR004265">
    <property type="entry name" value="Dirigent"/>
</dbReference>
<dbReference type="Proteomes" id="UP000504607">
    <property type="component" value="Chromosome 2"/>
</dbReference>
<keyword evidence="5" id="KW-1185">Reference proteome</keyword>
<feature type="chain" id="PRO_5027142776" description="Dirigent protein" evidence="4">
    <location>
        <begin position="25"/>
        <end position="175"/>
    </location>
</feature>
<comment type="subunit">
    <text evidence="2 4">Homodimer.</text>
</comment>
<dbReference type="GO" id="GO:0048046">
    <property type="term" value="C:apoplast"/>
    <property type="evidence" value="ECO:0007669"/>
    <property type="project" value="UniProtKB-SubCell"/>
</dbReference>
<protein>
    <recommendedName>
        <fullName evidence="4">Dirigent protein</fullName>
    </recommendedName>
</protein>
<dbReference type="GO" id="GO:0009699">
    <property type="term" value="P:phenylpropanoid biosynthetic process"/>
    <property type="evidence" value="ECO:0007669"/>
    <property type="project" value="UniProtKB-ARBA"/>
</dbReference>
<dbReference type="InParanoid" id="A0A6I9QPB1"/>
<gene>
    <name evidence="6" type="primary">LOC105038508</name>
</gene>
<comment type="subcellular location">
    <subcellularLocation>
        <location evidence="4">Secreted</location>
        <location evidence="4">Extracellular space</location>
        <location evidence="4">Apoplast</location>
    </subcellularLocation>
</comment>
<comment type="function">
    <text evidence="4">Dirigent proteins impart stereoselectivity on the phenoxy radical-coupling reaction, yielding optically active lignans from two molecules of coniferyl alcohol in the biosynthesis of lignans, flavonolignans, and alkaloids and thus plays a central role in plant secondary metabolism.</text>
</comment>
<evidence type="ECO:0000313" key="5">
    <source>
        <dbReference type="Proteomes" id="UP000504607"/>
    </source>
</evidence>
<name>A0A6I9QPB1_ELAGV</name>
<evidence type="ECO:0000256" key="3">
    <source>
        <dbReference type="ARBA" id="ARBA00022525"/>
    </source>
</evidence>
<dbReference type="RefSeq" id="XP_010912634.1">
    <property type="nucleotide sequence ID" value="XM_010914332.3"/>
</dbReference>